<evidence type="ECO:0000256" key="2">
    <source>
        <dbReference type="ARBA" id="ARBA00022676"/>
    </source>
</evidence>
<gene>
    <name evidence="5" type="ORF">CFH80_03720</name>
</gene>
<keyword evidence="3 5" id="KW-0808">Transferase</keyword>
<dbReference type="PANTHER" id="PTHR11929">
    <property type="entry name" value="ALPHA- 1,3 -FUCOSYLTRANSFERASE"/>
    <property type="match status" value="1"/>
</dbReference>
<comment type="similarity">
    <text evidence="1">Belongs to the glycosyltransferase 10 family.</text>
</comment>
<evidence type="ECO:0000256" key="3">
    <source>
        <dbReference type="ARBA" id="ARBA00022679"/>
    </source>
</evidence>
<dbReference type="Gene3D" id="3.40.50.11660">
    <property type="entry name" value="Glycosyl transferase family 10, C-terminal domain"/>
    <property type="match status" value="1"/>
</dbReference>
<dbReference type="Pfam" id="PF00852">
    <property type="entry name" value="Glyco_transf_10"/>
    <property type="match status" value="1"/>
</dbReference>
<protein>
    <submittedName>
        <fullName evidence="5">Glycosyltransferase</fullName>
    </submittedName>
</protein>
<evidence type="ECO:0000259" key="4">
    <source>
        <dbReference type="Pfam" id="PF00852"/>
    </source>
</evidence>
<name>A0A2D3WJD7_9BACT</name>
<dbReference type="PANTHER" id="PTHR11929:SF194">
    <property type="entry name" value="ALPHA-(1,3)-FUCOSYLTRANSFERASE 10"/>
    <property type="match status" value="1"/>
</dbReference>
<dbReference type="InterPro" id="IPR038577">
    <property type="entry name" value="GT10-like_C_sf"/>
</dbReference>
<proteinExistence type="inferred from homology"/>
<keyword evidence="2" id="KW-0328">Glycosyltransferase</keyword>
<dbReference type="EMBL" id="DLUG01000100">
    <property type="protein sequence ID" value="DAB36643.1"/>
    <property type="molecule type" value="Genomic_DNA"/>
</dbReference>
<organism evidence="5 6">
    <name type="scientific">Sulfurospirillum cavolei</name>
    <dbReference type="NCBI Taxonomy" id="366522"/>
    <lineage>
        <taxon>Bacteria</taxon>
        <taxon>Pseudomonadati</taxon>
        <taxon>Campylobacterota</taxon>
        <taxon>Epsilonproteobacteria</taxon>
        <taxon>Campylobacterales</taxon>
        <taxon>Sulfurospirillaceae</taxon>
        <taxon>Sulfurospirillum</taxon>
    </lineage>
</organism>
<dbReference type="GO" id="GO:0016020">
    <property type="term" value="C:membrane"/>
    <property type="evidence" value="ECO:0007669"/>
    <property type="project" value="InterPro"/>
</dbReference>
<evidence type="ECO:0000256" key="1">
    <source>
        <dbReference type="ARBA" id="ARBA00008919"/>
    </source>
</evidence>
<evidence type="ECO:0000313" key="5">
    <source>
        <dbReference type="EMBL" id="DAB36643.1"/>
    </source>
</evidence>
<feature type="non-terminal residue" evidence="5">
    <location>
        <position position="1"/>
    </location>
</feature>
<dbReference type="STRING" id="366522.GCA_001548055_00616"/>
<dbReference type="InterPro" id="IPR055270">
    <property type="entry name" value="Glyco_tran_10_C"/>
</dbReference>
<dbReference type="InterPro" id="IPR001503">
    <property type="entry name" value="Glyco_trans_10"/>
</dbReference>
<feature type="domain" description="Fucosyltransferase C-terminal" evidence="4">
    <location>
        <begin position="23"/>
        <end position="161"/>
    </location>
</feature>
<comment type="caution">
    <text evidence="5">The sequence shown here is derived from an EMBL/GenBank/DDBJ whole genome shotgun (WGS) entry which is preliminary data.</text>
</comment>
<reference evidence="5 6" key="1">
    <citation type="journal article" date="2017" name="Front. Microbiol.">
        <title>Comparative Genomic Analysis of the Class Epsilonproteobacteria and Proposed Reclassification to Epsilonbacteraeota (phyl. nov.).</title>
        <authorList>
            <person name="Waite D.W."/>
            <person name="Vanwonterghem I."/>
            <person name="Rinke C."/>
            <person name="Parks D.H."/>
            <person name="Zhang Y."/>
            <person name="Takai K."/>
            <person name="Sievert S.M."/>
            <person name="Simon J."/>
            <person name="Campbell B.J."/>
            <person name="Hanson T.E."/>
            <person name="Woyke T."/>
            <person name="Klotz M.G."/>
            <person name="Hugenholtz P."/>
        </authorList>
    </citation>
    <scope>NUCLEOTIDE SEQUENCE [LARGE SCALE GENOMIC DNA]</scope>
    <source>
        <strain evidence="5">UBA11420</strain>
    </source>
</reference>
<dbReference type="GO" id="GO:0046920">
    <property type="term" value="F:alpha-(1-&gt;3)-fucosyltransferase activity"/>
    <property type="evidence" value="ECO:0007669"/>
    <property type="project" value="TreeGrafter"/>
</dbReference>
<dbReference type="AlphaFoldDB" id="A0A2D3WJD7"/>
<evidence type="ECO:0000313" key="6">
    <source>
        <dbReference type="Proteomes" id="UP000231638"/>
    </source>
</evidence>
<accession>A0A2D3WJD7</accession>
<dbReference type="Proteomes" id="UP000231638">
    <property type="component" value="Unassembled WGS sequence"/>
</dbReference>
<sequence>RSQTGNIWFYGKSYDEILGDTTPQKTKKISTVCSDKQQGHTMHRLRYAFTKKMEASISELERFGKGFKWVERKADALDPYEFHVAIENHIGKDVWTEKLADAFLGWCIPIYCGCPNVYDYFPEESIIAIDIHDMEGSIAKIKEIIAKEGEYERRFEALKEARRRVLEEYNLLAMIDKIVQNSQTAQFTPNQKIYSRRMMRVKHLPDLFRYMGFRAKNFTKNF</sequence>
<dbReference type="SUPFAM" id="SSF53756">
    <property type="entry name" value="UDP-Glycosyltransferase/glycogen phosphorylase"/>
    <property type="match status" value="1"/>
</dbReference>